<feature type="region of interest" description="Disordered" evidence="2">
    <location>
        <begin position="1"/>
        <end position="46"/>
    </location>
</feature>
<evidence type="ECO:0000313" key="3">
    <source>
        <dbReference type="EMBL" id="KAF6751497.1"/>
    </source>
</evidence>
<evidence type="ECO:0000256" key="2">
    <source>
        <dbReference type="SAM" id="MobiDB-lite"/>
    </source>
</evidence>
<reference evidence="3 4" key="1">
    <citation type="submission" date="2020-07" db="EMBL/GenBank/DDBJ databases">
        <title>Comparative genomics of pyrophilous fungi reveals a link between fire events and developmental genes.</title>
        <authorList>
            <consortium name="DOE Joint Genome Institute"/>
            <person name="Steindorff A.S."/>
            <person name="Carver A."/>
            <person name="Calhoun S."/>
            <person name="Stillman K."/>
            <person name="Liu H."/>
            <person name="Lipzen A."/>
            <person name="Pangilinan J."/>
            <person name="Labutti K."/>
            <person name="Bruns T.D."/>
            <person name="Grigoriev I.V."/>
        </authorList>
    </citation>
    <scope>NUCLEOTIDE SEQUENCE [LARGE SCALE GENOMIC DNA]</scope>
    <source>
        <strain evidence="3 4">CBS 144469</strain>
    </source>
</reference>
<feature type="compositionally biased region" description="Basic residues" evidence="2">
    <location>
        <begin position="9"/>
        <end position="24"/>
    </location>
</feature>
<sequence length="205" mass="23361">MVLEDRSRSGKGKLSRQLRVKPRRVHDENHVPAPTPRKPLSRTSTSVRRVIAQHRIAGKLDKKKALSGVRTPLAEIPTGQVHVNTKGENARPEGESDQSVVEKVQEKVALVEDRILELERLVAKFQGSVEGISKDFEALQNDLAEYSNEYEAVVDDYLQASRSVVEEKETVEHWENMYRNTEKELQLAYMYLPAEHQGMAYSQVR</sequence>
<evidence type="ECO:0000256" key="1">
    <source>
        <dbReference type="SAM" id="Coils"/>
    </source>
</evidence>
<keyword evidence="1" id="KW-0175">Coiled coil</keyword>
<protein>
    <submittedName>
        <fullName evidence="3">Uncharacterized protein</fullName>
    </submittedName>
</protein>
<gene>
    <name evidence="3" type="ORF">DFP72DRAFT_850631</name>
</gene>
<keyword evidence="4" id="KW-1185">Reference proteome</keyword>
<dbReference type="EMBL" id="JACGCI010000049">
    <property type="protein sequence ID" value="KAF6751497.1"/>
    <property type="molecule type" value="Genomic_DNA"/>
</dbReference>
<dbReference type="Proteomes" id="UP000521943">
    <property type="component" value="Unassembled WGS sequence"/>
</dbReference>
<proteinExistence type="predicted"/>
<organism evidence="3 4">
    <name type="scientific">Ephemerocybe angulata</name>
    <dbReference type="NCBI Taxonomy" id="980116"/>
    <lineage>
        <taxon>Eukaryota</taxon>
        <taxon>Fungi</taxon>
        <taxon>Dikarya</taxon>
        <taxon>Basidiomycota</taxon>
        <taxon>Agaricomycotina</taxon>
        <taxon>Agaricomycetes</taxon>
        <taxon>Agaricomycetidae</taxon>
        <taxon>Agaricales</taxon>
        <taxon>Agaricineae</taxon>
        <taxon>Psathyrellaceae</taxon>
        <taxon>Ephemerocybe</taxon>
    </lineage>
</organism>
<name>A0A8H6HSE3_9AGAR</name>
<evidence type="ECO:0000313" key="4">
    <source>
        <dbReference type="Proteomes" id="UP000521943"/>
    </source>
</evidence>
<feature type="coiled-coil region" evidence="1">
    <location>
        <begin position="101"/>
        <end position="184"/>
    </location>
</feature>
<comment type="caution">
    <text evidence="3">The sequence shown here is derived from an EMBL/GenBank/DDBJ whole genome shotgun (WGS) entry which is preliminary data.</text>
</comment>
<accession>A0A8H6HSE3</accession>
<dbReference type="AlphaFoldDB" id="A0A8H6HSE3"/>